<accession>A0AAN6Z0J6</accession>
<protein>
    <recommendedName>
        <fullName evidence="4">Transmembrane protein</fullName>
    </recommendedName>
</protein>
<dbReference type="AlphaFoldDB" id="A0AAN6Z0J6"/>
<comment type="caution">
    <text evidence="2">The sequence shown here is derived from an EMBL/GenBank/DDBJ whole genome shotgun (WGS) entry which is preliminary data.</text>
</comment>
<keyword evidence="3" id="KW-1185">Reference proteome</keyword>
<dbReference type="EMBL" id="MU853235">
    <property type="protein sequence ID" value="KAK4121085.1"/>
    <property type="molecule type" value="Genomic_DNA"/>
</dbReference>
<organism evidence="2 3">
    <name type="scientific">Parathielavia appendiculata</name>
    <dbReference type="NCBI Taxonomy" id="2587402"/>
    <lineage>
        <taxon>Eukaryota</taxon>
        <taxon>Fungi</taxon>
        <taxon>Dikarya</taxon>
        <taxon>Ascomycota</taxon>
        <taxon>Pezizomycotina</taxon>
        <taxon>Sordariomycetes</taxon>
        <taxon>Sordariomycetidae</taxon>
        <taxon>Sordariales</taxon>
        <taxon>Chaetomiaceae</taxon>
        <taxon>Parathielavia</taxon>
    </lineage>
</organism>
<feature type="transmembrane region" description="Helical" evidence="1">
    <location>
        <begin position="21"/>
        <end position="39"/>
    </location>
</feature>
<gene>
    <name evidence="2" type="ORF">N657DRAFT_135809</name>
</gene>
<sequence length="184" mass="20582">MGHRRRQRKSRCLSRHCICRSTVCFSFLFSSFVPFHPLIPSVPFLLSDKQHLHPQREAHSPYRVHSRPPSNVCLVWPVWEPLFVTWRWAGFEVANVVVVVLLWMQASGPDAGNLIWALSGVCTGALLVGDGGFGERSGTVLDGKTLDMLGRGRTKLGKQGHVCGWSSGWCWCLKEKGLNSQVEV</sequence>
<proteinExistence type="predicted"/>
<dbReference type="RefSeq" id="XP_062644856.1">
    <property type="nucleotide sequence ID" value="XM_062785906.1"/>
</dbReference>
<dbReference type="GeneID" id="87822672"/>
<evidence type="ECO:0000313" key="2">
    <source>
        <dbReference type="EMBL" id="KAK4121085.1"/>
    </source>
</evidence>
<evidence type="ECO:0000256" key="1">
    <source>
        <dbReference type="SAM" id="Phobius"/>
    </source>
</evidence>
<evidence type="ECO:0000313" key="3">
    <source>
        <dbReference type="Proteomes" id="UP001302602"/>
    </source>
</evidence>
<dbReference type="Proteomes" id="UP001302602">
    <property type="component" value="Unassembled WGS sequence"/>
</dbReference>
<reference evidence="2" key="2">
    <citation type="submission" date="2023-05" db="EMBL/GenBank/DDBJ databases">
        <authorList>
            <consortium name="Lawrence Berkeley National Laboratory"/>
            <person name="Steindorff A."/>
            <person name="Hensen N."/>
            <person name="Bonometti L."/>
            <person name="Westerberg I."/>
            <person name="Brannstrom I.O."/>
            <person name="Guillou S."/>
            <person name="Cros-Aarteil S."/>
            <person name="Calhoun S."/>
            <person name="Haridas S."/>
            <person name="Kuo A."/>
            <person name="Mondo S."/>
            <person name="Pangilinan J."/>
            <person name="Riley R."/>
            <person name="Labutti K."/>
            <person name="Andreopoulos B."/>
            <person name="Lipzen A."/>
            <person name="Chen C."/>
            <person name="Yanf M."/>
            <person name="Daum C."/>
            <person name="Ng V."/>
            <person name="Clum A."/>
            <person name="Ohm R."/>
            <person name="Martin F."/>
            <person name="Silar P."/>
            <person name="Natvig D."/>
            <person name="Lalanne C."/>
            <person name="Gautier V."/>
            <person name="Ament-Velasquez S.L."/>
            <person name="Kruys A."/>
            <person name="Hutchinson M.I."/>
            <person name="Powell A.J."/>
            <person name="Barry K."/>
            <person name="Miller A.N."/>
            <person name="Grigoriev I.V."/>
            <person name="Debuchy R."/>
            <person name="Gladieux P."/>
            <person name="Thoren M.H."/>
            <person name="Johannesson H."/>
        </authorList>
    </citation>
    <scope>NUCLEOTIDE SEQUENCE</scope>
    <source>
        <strain evidence="2">CBS 731.68</strain>
    </source>
</reference>
<keyword evidence="1" id="KW-1133">Transmembrane helix</keyword>
<name>A0AAN6Z0J6_9PEZI</name>
<keyword evidence="1" id="KW-0472">Membrane</keyword>
<keyword evidence="1" id="KW-0812">Transmembrane</keyword>
<reference evidence="2" key="1">
    <citation type="journal article" date="2023" name="Mol. Phylogenet. Evol.">
        <title>Genome-scale phylogeny and comparative genomics of the fungal order Sordariales.</title>
        <authorList>
            <person name="Hensen N."/>
            <person name="Bonometti L."/>
            <person name="Westerberg I."/>
            <person name="Brannstrom I.O."/>
            <person name="Guillou S."/>
            <person name="Cros-Aarteil S."/>
            <person name="Calhoun S."/>
            <person name="Haridas S."/>
            <person name="Kuo A."/>
            <person name="Mondo S."/>
            <person name="Pangilinan J."/>
            <person name="Riley R."/>
            <person name="LaButti K."/>
            <person name="Andreopoulos B."/>
            <person name="Lipzen A."/>
            <person name="Chen C."/>
            <person name="Yan M."/>
            <person name="Daum C."/>
            <person name="Ng V."/>
            <person name="Clum A."/>
            <person name="Steindorff A."/>
            <person name="Ohm R.A."/>
            <person name="Martin F."/>
            <person name="Silar P."/>
            <person name="Natvig D.O."/>
            <person name="Lalanne C."/>
            <person name="Gautier V."/>
            <person name="Ament-Velasquez S.L."/>
            <person name="Kruys A."/>
            <person name="Hutchinson M.I."/>
            <person name="Powell A.J."/>
            <person name="Barry K."/>
            <person name="Miller A.N."/>
            <person name="Grigoriev I.V."/>
            <person name="Debuchy R."/>
            <person name="Gladieux P."/>
            <person name="Hiltunen Thoren M."/>
            <person name="Johannesson H."/>
        </authorList>
    </citation>
    <scope>NUCLEOTIDE SEQUENCE</scope>
    <source>
        <strain evidence="2">CBS 731.68</strain>
    </source>
</reference>
<evidence type="ECO:0008006" key="4">
    <source>
        <dbReference type="Google" id="ProtNLM"/>
    </source>
</evidence>